<sequence>MISQAVQALKNKHLILFPTETVYALAGDAYSIEAIQKIYQIKCRSHNKPLSLLLGNIDKIKQFSTLTKHANQIIQKLSPGAITFVLPIHNYNNLPRQFFNNTIGIRIPDHPIALEILNNFDNPVVGTSVNISGQPSITALHQVQETIKQNISVIIEDDNLVKGIESTVIDLTSYKILREGAVSKKKIQDVIQNIVN</sequence>
<evidence type="ECO:0000256" key="10">
    <source>
        <dbReference type="ARBA" id="ARBA00029774"/>
    </source>
</evidence>
<proteinExistence type="inferred from homology"/>
<evidence type="ECO:0000256" key="7">
    <source>
        <dbReference type="ARBA" id="ARBA00022695"/>
    </source>
</evidence>
<keyword evidence="7" id="KW-0548">Nucleotidyltransferase</keyword>
<dbReference type="Pfam" id="PF01300">
    <property type="entry name" value="Sua5_yciO_yrdC"/>
    <property type="match status" value="1"/>
</dbReference>
<comment type="catalytic activity">
    <reaction evidence="11">
        <text>L-threonine + hydrogencarbonate + ATP = L-threonylcarbamoyladenylate + diphosphate + H2O</text>
        <dbReference type="Rhea" id="RHEA:36407"/>
        <dbReference type="ChEBI" id="CHEBI:15377"/>
        <dbReference type="ChEBI" id="CHEBI:17544"/>
        <dbReference type="ChEBI" id="CHEBI:30616"/>
        <dbReference type="ChEBI" id="CHEBI:33019"/>
        <dbReference type="ChEBI" id="CHEBI:57926"/>
        <dbReference type="ChEBI" id="CHEBI:73682"/>
        <dbReference type="EC" id="2.7.7.87"/>
    </reaction>
</comment>
<evidence type="ECO:0000256" key="8">
    <source>
        <dbReference type="ARBA" id="ARBA00022741"/>
    </source>
</evidence>
<dbReference type="InterPro" id="IPR017945">
    <property type="entry name" value="DHBP_synth_RibB-like_a/b_dom"/>
</dbReference>
<comment type="caution">
    <text evidence="13">The sequence shown here is derived from an EMBL/GenBank/DDBJ whole genome shotgun (WGS) entry which is preliminary data.</text>
</comment>
<comment type="similarity">
    <text evidence="2">Belongs to the SUA5 family.</text>
</comment>
<dbReference type="Gene3D" id="3.90.870.10">
    <property type="entry name" value="DHBP synthase"/>
    <property type="match status" value="1"/>
</dbReference>
<evidence type="ECO:0000313" key="14">
    <source>
        <dbReference type="Proteomes" id="UP000033546"/>
    </source>
</evidence>
<dbReference type="InterPro" id="IPR006070">
    <property type="entry name" value="Sua5-like_dom"/>
</dbReference>
<evidence type="ECO:0000256" key="1">
    <source>
        <dbReference type="ARBA" id="ARBA00004496"/>
    </source>
</evidence>
<keyword evidence="5" id="KW-0808">Transferase</keyword>
<evidence type="ECO:0000259" key="12">
    <source>
        <dbReference type="PROSITE" id="PS51163"/>
    </source>
</evidence>
<dbReference type="InterPro" id="IPR050156">
    <property type="entry name" value="TC-AMP_synthase_SUA5"/>
</dbReference>
<dbReference type="PROSITE" id="PS51163">
    <property type="entry name" value="YRDC"/>
    <property type="match status" value="1"/>
</dbReference>
<dbReference type="PANTHER" id="PTHR17490">
    <property type="entry name" value="SUA5"/>
    <property type="match status" value="1"/>
</dbReference>
<dbReference type="NCBIfam" id="TIGR00057">
    <property type="entry name" value="L-threonylcarbamoyladenylate synthase"/>
    <property type="match status" value="1"/>
</dbReference>
<organism evidence="13 14">
    <name type="scientific">Ehrlichia cf. muris str. EmCRT</name>
    <dbReference type="NCBI Taxonomy" id="1359167"/>
    <lineage>
        <taxon>Bacteria</taxon>
        <taxon>Pseudomonadati</taxon>
        <taxon>Pseudomonadota</taxon>
        <taxon>Alphaproteobacteria</taxon>
        <taxon>Rickettsiales</taxon>
        <taxon>Anaplasmataceae</taxon>
        <taxon>Ehrlichia</taxon>
    </lineage>
</organism>
<dbReference type="GO" id="GO:0000049">
    <property type="term" value="F:tRNA binding"/>
    <property type="evidence" value="ECO:0007669"/>
    <property type="project" value="TreeGrafter"/>
</dbReference>
<protein>
    <recommendedName>
        <fullName evidence="10">L-threonylcarbamoyladenylate synthase</fullName>
        <ecNumber evidence="3">2.7.7.87</ecNumber>
    </recommendedName>
    <alternativeName>
        <fullName evidence="10">L-threonylcarbamoyladenylate synthase</fullName>
    </alternativeName>
</protein>
<dbReference type="GO" id="GO:0008033">
    <property type="term" value="P:tRNA processing"/>
    <property type="evidence" value="ECO:0007669"/>
    <property type="project" value="UniProtKB-KW"/>
</dbReference>
<keyword evidence="4" id="KW-0963">Cytoplasm</keyword>
<dbReference type="Proteomes" id="UP000033546">
    <property type="component" value="Unassembled WGS sequence"/>
</dbReference>
<dbReference type="GO" id="GO:0005737">
    <property type="term" value="C:cytoplasm"/>
    <property type="evidence" value="ECO:0007669"/>
    <property type="project" value="UniProtKB-SubCell"/>
</dbReference>
<evidence type="ECO:0000256" key="11">
    <source>
        <dbReference type="ARBA" id="ARBA00048366"/>
    </source>
</evidence>
<comment type="subcellular location">
    <subcellularLocation>
        <location evidence="1">Cytoplasm</location>
    </subcellularLocation>
</comment>
<dbReference type="PATRIC" id="fig|1359167.3.peg.68"/>
<gene>
    <name evidence="13" type="ORF">EMUCRT_0071</name>
</gene>
<evidence type="ECO:0000313" key="13">
    <source>
        <dbReference type="EMBL" id="KJV65889.1"/>
    </source>
</evidence>
<evidence type="ECO:0000256" key="2">
    <source>
        <dbReference type="ARBA" id="ARBA00007663"/>
    </source>
</evidence>
<evidence type="ECO:0000256" key="4">
    <source>
        <dbReference type="ARBA" id="ARBA00022490"/>
    </source>
</evidence>
<dbReference type="PANTHER" id="PTHR17490:SF16">
    <property type="entry name" value="THREONYLCARBAMOYL-AMP SYNTHASE"/>
    <property type="match status" value="1"/>
</dbReference>
<dbReference type="EMBL" id="LANU01000001">
    <property type="protein sequence ID" value="KJV65889.1"/>
    <property type="molecule type" value="Genomic_DNA"/>
</dbReference>
<dbReference type="GO" id="GO:0005524">
    <property type="term" value="F:ATP binding"/>
    <property type="evidence" value="ECO:0007669"/>
    <property type="project" value="UniProtKB-KW"/>
</dbReference>
<reference evidence="13 14" key="1">
    <citation type="submission" date="2015-02" db="EMBL/GenBank/DDBJ databases">
        <title>Genome Sequencing of Rickettsiales.</title>
        <authorList>
            <person name="Daugherty S.C."/>
            <person name="Su Q."/>
            <person name="Abolude K."/>
            <person name="Beier-Sexton M."/>
            <person name="Carlyon J.A."/>
            <person name="Carter R."/>
            <person name="Day N.P."/>
            <person name="Dumler S.J."/>
            <person name="Dyachenko V."/>
            <person name="Godinez A."/>
            <person name="Kurtti T.J."/>
            <person name="Lichay M."/>
            <person name="Mullins K.E."/>
            <person name="Ott S."/>
            <person name="Pappas-Brown V."/>
            <person name="Paris D.H."/>
            <person name="Patel P."/>
            <person name="Richards A.L."/>
            <person name="Sadzewicz L."/>
            <person name="Sears K."/>
            <person name="Seidman D."/>
            <person name="Sengamalay N."/>
            <person name="Stenos J."/>
            <person name="Tallon L.J."/>
            <person name="Vincent G."/>
            <person name="Fraser C.M."/>
            <person name="Munderloh U."/>
            <person name="Dunning-Hotopp J.C."/>
        </authorList>
    </citation>
    <scope>NUCLEOTIDE SEQUENCE [LARGE SCALE GENOMIC DNA]</scope>
    <source>
        <strain evidence="13 14">EmCRT</strain>
    </source>
</reference>
<evidence type="ECO:0000256" key="5">
    <source>
        <dbReference type="ARBA" id="ARBA00022679"/>
    </source>
</evidence>
<keyword evidence="6" id="KW-0819">tRNA processing</keyword>
<dbReference type="AlphaFoldDB" id="A0A0F3NG59"/>
<evidence type="ECO:0000256" key="6">
    <source>
        <dbReference type="ARBA" id="ARBA00022694"/>
    </source>
</evidence>
<dbReference type="SUPFAM" id="SSF55821">
    <property type="entry name" value="YrdC/RibB"/>
    <property type="match status" value="1"/>
</dbReference>
<evidence type="ECO:0000256" key="3">
    <source>
        <dbReference type="ARBA" id="ARBA00012584"/>
    </source>
</evidence>
<dbReference type="GO" id="GO:0061710">
    <property type="term" value="F:L-threonylcarbamoyladenylate synthase"/>
    <property type="evidence" value="ECO:0007669"/>
    <property type="project" value="UniProtKB-EC"/>
</dbReference>
<keyword evidence="9" id="KW-0067">ATP-binding</keyword>
<dbReference type="RefSeq" id="WP_045804492.1">
    <property type="nucleotide sequence ID" value="NZ_LANU01000001.1"/>
</dbReference>
<keyword evidence="8" id="KW-0547">Nucleotide-binding</keyword>
<accession>A0A0F3NG59</accession>
<dbReference type="EC" id="2.7.7.87" evidence="3"/>
<feature type="domain" description="YrdC-like" evidence="12">
    <location>
        <begin position="1"/>
        <end position="182"/>
    </location>
</feature>
<dbReference type="GO" id="GO:0003725">
    <property type="term" value="F:double-stranded RNA binding"/>
    <property type="evidence" value="ECO:0007669"/>
    <property type="project" value="InterPro"/>
</dbReference>
<evidence type="ECO:0000256" key="9">
    <source>
        <dbReference type="ARBA" id="ARBA00022840"/>
    </source>
</evidence>
<dbReference type="GO" id="GO:0006450">
    <property type="term" value="P:regulation of translational fidelity"/>
    <property type="evidence" value="ECO:0007669"/>
    <property type="project" value="TreeGrafter"/>
</dbReference>
<name>A0A0F3NG59_9RICK</name>